<evidence type="ECO:0000313" key="1">
    <source>
        <dbReference type="EMBL" id="EGJ29473.1"/>
    </source>
</evidence>
<evidence type="ECO:0000313" key="2">
    <source>
        <dbReference type="Proteomes" id="UP000003959"/>
    </source>
</evidence>
<organism evidence="1 2">
    <name type="scientific">Moorena producens 3L</name>
    <dbReference type="NCBI Taxonomy" id="489825"/>
    <lineage>
        <taxon>Bacteria</taxon>
        <taxon>Bacillati</taxon>
        <taxon>Cyanobacteriota</taxon>
        <taxon>Cyanophyceae</taxon>
        <taxon>Coleofasciculales</taxon>
        <taxon>Coleofasciculaceae</taxon>
        <taxon>Moorena</taxon>
    </lineage>
</organism>
<dbReference type="Proteomes" id="UP000003959">
    <property type="component" value="Unassembled WGS sequence"/>
</dbReference>
<keyword evidence="2" id="KW-1185">Reference proteome</keyword>
<dbReference type="eggNOG" id="ENOG50331PW">
    <property type="taxonomic scope" value="Bacteria"/>
</dbReference>
<sequence length="96" mass="11509">MVGYDIIAEILSLIICLVTMPEEFQRIVPAPPPAADMFATYQLAYDFSQEVEHRQEFEDYCQWYYFTAQSHQEELEKMRGDINIFRWFSRRNSEVD</sequence>
<name>F4Y0W2_9CYAN</name>
<reference evidence="2" key="1">
    <citation type="journal article" date="2011" name="Proc. Natl. Acad. Sci. U.S.A.">
        <title>Genomic insights into the physiology and ecology of the marine filamentous cyanobacterium Lyngbya majuscula.</title>
        <authorList>
            <person name="Jones A.C."/>
            <person name="Monroe E.A."/>
            <person name="Podell S."/>
            <person name="Hess W.R."/>
            <person name="Klages S."/>
            <person name="Esquenazi E."/>
            <person name="Niessen S."/>
            <person name="Hoover H."/>
            <person name="Rothmann M."/>
            <person name="Lasken R.S."/>
            <person name="Yates J.R.III."/>
            <person name="Reinhardt R."/>
            <person name="Kube M."/>
            <person name="Burkart M.D."/>
            <person name="Allen E.E."/>
            <person name="Dorrestein P.C."/>
            <person name="Gerwick W.H."/>
            <person name="Gerwick L."/>
        </authorList>
    </citation>
    <scope>NUCLEOTIDE SEQUENCE [LARGE SCALE GENOMIC DNA]</scope>
    <source>
        <strain evidence="2">3L</strain>
    </source>
</reference>
<accession>F4Y0W2</accession>
<proteinExistence type="predicted"/>
<dbReference type="HOGENOM" id="CLU_183722_0_0_3"/>
<protein>
    <submittedName>
        <fullName evidence="1">Uncharacterized protein</fullName>
    </submittedName>
</protein>
<dbReference type="EMBL" id="GL890969">
    <property type="protein sequence ID" value="EGJ29473.1"/>
    <property type="molecule type" value="Genomic_DNA"/>
</dbReference>
<gene>
    <name evidence="1" type="ORF">LYNGBM3L_63870</name>
</gene>
<dbReference type="AlphaFoldDB" id="F4Y0W2"/>